<comment type="caution">
    <text evidence="1">The sequence shown here is derived from an EMBL/GenBank/DDBJ whole genome shotgun (WGS) entry which is preliminary data.</text>
</comment>
<evidence type="ECO:0000313" key="1">
    <source>
        <dbReference type="EMBL" id="KAI0030805.1"/>
    </source>
</evidence>
<keyword evidence="2" id="KW-1185">Reference proteome</keyword>
<organism evidence="1 2">
    <name type="scientific">Vararia minispora EC-137</name>
    <dbReference type="NCBI Taxonomy" id="1314806"/>
    <lineage>
        <taxon>Eukaryota</taxon>
        <taxon>Fungi</taxon>
        <taxon>Dikarya</taxon>
        <taxon>Basidiomycota</taxon>
        <taxon>Agaricomycotina</taxon>
        <taxon>Agaricomycetes</taxon>
        <taxon>Russulales</taxon>
        <taxon>Lachnocladiaceae</taxon>
        <taxon>Vararia</taxon>
    </lineage>
</organism>
<proteinExistence type="predicted"/>
<name>A0ACB8QGT1_9AGAM</name>
<reference evidence="1" key="2">
    <citation type="journal article" date="2022" name="New Phytol.">
        <title>Evolutionary transition to the ectomycorrhizal habit in the genomes of a hyperdiverse lineage of mushroom-forming fungi.</title>
        <authorList>
            <person name="Looney B."/>
            <person name="Miyauchi S."/>
            <person name="Morin E."/>
            <person name="Drula E."/>
            <person name="Courty P.E."/>
            <person name="Kohler A."/>
            <person name="Kuo A."/>
            <person name="LaButti K."/>
            <person name="Pangilinan J."/>
            <person name="Lipzen A."/>
            <person name="Riley R."/>
            <person name="Andreopoulos W."/>
            <person name="He G."/>
            <person name="Johnson J."/>
            <person name="Nolan M."/>
            <person name="Tritt A."/>
            <person name="Barry K.W."/>
            <person name="Grigoriev I.V."/>
            <person name="Nagy L.G."/>
            <person name="Hibbett D."/>
            <person name="Henrissat B."/>
            <person name="Matheny P.B."/>
            <person name="Labbe J."/>
            <person name="Martin F.M."/>
        </authorList>
    </citation>
    <scope>NUCLEOTIDE SEQUENCE</scope>
    <source>
        <strain evidence="1">EC-137</strain>
    </source>
</reference>
<dbReference type="EMBL" id="MU273605">
    <property type="protein sequence ID" value="KAI0030805.1"/>
    <property type="molecule type" value="Genomic_DNA"/>
</dbReference>
<reference evidence="1" key="1">
    <citation type="submission" date="2021-02" db="EMBL/GenBank/DDBJ databases">
        <authorList>
            <consortium name="DOE Joint Genome Institute"/>
            <person name="Ahrendt S."/>
            <person name="Looney B.P."/>
            <person name="Miyauchi S."/>
            <person name="Morin E."/>
            <person name="Drula E."/>
            <person name="Courty P.E."/>
            <person name="Chicoki N."/>
            <person name="Fauchery L."/>
            <person name="Kohler A."/>
            <person name="Kuo A."/>
            <person name="Labutti K."/>
            <person name="Pangilinan J."/>
            <person name="Lipzen A."/>
            <person name="Riley R."/>
            <person name="Andreopoulos W."/>
            <person name="He G."/>
            <person name="Johnson J."/>
            <person name="Barry K.W."/>
            <person name="Grigoriev I.V."/>
            <person name="Nagy L."/>
            <person name="Hibbett D."/>
            <person name="Henrissat B."/>
            <person name="Matheny P.B."/>
            <person name="Labbe J."/>
            <person name="Martin F."/>
        </authorList>
    </citation>
    <scope>NUCLEOTIDE SEQUENCE</scope>
    <source>
        <strain evidence="1">EC-137</strain>
    </source>
</reference>
<sequence>MVGRAAITCLLNSTSGLSTYEMEEIWKILMCPAFCFLGDNERWIAEVNDGSQKGTIERREKLSHHAFRPFAHYLSFSLGPSRQHQSTGAWYSALREHTRSQRTPKDHPSSVARSCIWLTTPYGLKLNRSPEIAATRPCRTRPNSGSHGFDMESPSTASRQPVVFSTPVSGPSRLRPPPRASALKVNGRAAPARRKVRSSLAQDRSLFKSAPAPSKTRQRVRFSDVMTDKGRRAARSSPLAKPAGLVDVMDSFQAMAVESNEDQFESARDVFGHRYPSPSSSATSSRASYSPPRRFLSTSPSTSSISSFEGSGADMLGELPVLCTTWSEHEDSKEDVVDRPIAFHHTFRGTHRGSPPPF</sequence>
<protein>
    <submittedName>
        <fullName evidence="1">Uncharacterized protein</fullName>
    </submittedName>
</protein>
<gene>
    <name evidence="1" type="ORF">K488DRAFT_71914</name>
</gene>
<accession>A0ACB8QGT1</accession>
<dbReference type="Proteomes" id="UP000814128">
    <property type="component" value="Unassembled WGS sequence"/>
</dbReference>
<evidence type="ECO:0000313" key="2">
    <source>
        <dbReference type="Proteomes" id="UP000814128"/>
    </source>
</evidence>